<keyword evidence="2" id="KW-1185">Reference proteome</keyword>
<dbReference type="Proteomes" id="UP001430953">
    <property type="component" value="Unassembled WGS sequence"/>
</dbReference>
<sequence>MLEETPERTNVSTVQHYQALPAPSSLAHPSDEPSRLHVTRLTDSKKNLELGPREEGIARFPIFIIRSLLLSSLSITIDVTTDNKVIRSLTLTCDVNNCHDLGEQYGMGWHFHVICNLDPQIVDMTAMLKKQHTDDVFRNPCVINMC</sequence>
<dbReference type="AlphaFoldDB" id="A0AAW2EJP8"/>
<evidence type="ECO:0000313" key="2">
    <source>
        <dbReference type="Proteomes" id="UP001430953"/>
    </source>
</evidence>
<dbReference type="EMBL" id="JADYXP020000023">
    <property type="protein sequence ID" value="KAL0102037.1"/>
    <property type="molecule type" value="Genomic_DNA"/>
</dbReference>
<gene>
    <name evidence="1" type="ORF">PUN28_018528</name>
</gene>
<accession>A0AAW2EJP8</accession>
<organism evidence="1 2">
    <name type="scientific">Cardiocondyla obscurior</name>
    <dbReference type="NCBI Taxonomy" id="286306"/>
    <lineage>
        <taxon>Eukaryota</taxon>
        <taxon>Metazoa</taxon>
        <taxon>Ecdysozoa</taxon>
        <taxon>Arthropoda</taxon>
        <taxon>Hexapoda</taxon>
        <taxon>Insecta</taxon>
        <taxon>Pterygota</taxon>
        <taxon>Neoptera</taxon>
        <taxon>Endopterygota</taxon>
        <taxon>Hymenoptera</taxon>
        <taxon>Apocrita</taxon>
        <taxon>Aculeata</taxon>
        <taxon>Formicoidea</taxon>
        <taxon>Formicidae</taxon>
        <taxon>Myrmicinae</taxon>
        <taxon>Cardiocondyla</taxon>
    </lineage>
</organism>
<proteinExistence type="predicted"/>
<evidence type="ECO:0000313" key="1">
    <source>
        <dbReference type="EMBL" id="KAL0102037.1"/>
    </source>
</evidence>
<protein>
    <submittedName>
        <fullName evidence="1">Uncharacterized protein</fullName>
    </submittedName>
</protein>
<name>A0AAW2EJP8_9HYME</name>
<comment type="caution">
    <text evidence="1">The sequence shown here is derived from an EMBL/GenBank/DDBJ whole genome shotgun (WGS) entry which is preliminary data.</text>
</comment>
<reference evidence="1 2" key="1">
    <citation type="submission" date="2023-03" db="EMBL/GenBank/DDBJ databases">
        <title>High recombination rates correlate with genetic variation in Cardiocondyla obscurior ants.</title>
        <authorList>
            <person name="Errbii M."/>
        </authorList>
    </citation>
    <scope>NUCLEOTIDE SEQUENCE [LARGE SCALE GENOMIC DNA]</scope>
    <source>
        <strain evidence="1">Alpha-2009</strain>
        <tissue evidence="1">Whole body</tissue>
    </source>
</reference>